<organism evidence="1 2">
    <name type="scientific">Mytilus galloprovincialis</name>
    <name type="common">Mediterranean mussel</name>
    <dbReference type="NCBI Taxonomy" id="29158"/>
    <lineage>
        <taxon>Eukaryota</taxon>
        <taxon>Metazoa</taxon>
        <taxon>Spiralia</taxon>
        <taxon>Lophotrochozoa</taxon>
        <taxon>Mollusca</taxon>
        <taxon>Bivalvia</taxon>
        <taxon>Autobranchia</taxon>
        <taxon>Pteriomorphia</taxon>
        <taxon>Mytilida</taxon>
        <taxon>Mytiloidea</taxon>
        <taxon>Mytilidae</taxon>
        <taxon>Mytilinae</taxon>
        <taxon>Mytilus</taxon>
    </lineage>
</organism>
<evidence type="ECO:0000313" key="2">
    <source>
        <dbReference type="Proteomes" id="UP000596742"/>
    </source>
</evidence>
<dbReference type="GO" id="GO:0032259">
    <property type="term" value="P:methylation"/>
    <property type="evidence" value="ECO:0007669"/>
    <property type="project" value="InterPro"/>
</dbReference>
<gene>
    <name evidence="1" type="ORF">MGAL_10B021841</name>
</gene>
<dbReference type="GO" id="GO:0003676">
    <property type="term" value="F:nucleic acid binding"/>
    <property type="evidence" value="ECO:0007669"/>
    <property type="project" value="InterPro"/>
</dbReference>
<sequence length="241" mass="28226">MAIIYQNMYGWILDHWQLTTDSFKDVDSEDSTVTNFSYKKDMFEINSQFESKIRVQERVEDIIVNRKKRKRKRKSVLNDGEIKAKTYHDKIIEVIVHAYKTLLDGSKDMKLLRDLCKSLDNNVAARKIAANSGPGDKLRELCYTDINDLDIETVTLKSHGAYDDLCNKLVKNCSNSPIKVKIKDDFYLLPAECSFIMGDTKNFKYFTKILGRNEFDFILLDPPWENKPVKRKKQYWTLDNE</sequence>
<dbReference type="PANTHER" id="PTHR12829">
    <property type="entry name" value="N6-ADENOSINE-METHYLTRANSFERASE"/>
    <property type="match status" value="1"/>
</dbReference>
<evidence type="ECO:0000313" key="1">
    <source>
        <dbReference type="EMBL" id="VDI08479.1"/>
    </source>
</evidence>
<dbReference type="Proteomes" id="UP000596742">
    <property type="component" value="Unassembled WGS sequence"/>
</dbReference>
<comment type="caution">
    <text evidence="1">The sequence shown here is derived from an EMBL/GenBank/DDBJ whole genome shotgun (WGS) entry which is preliminary data.</text>
</comment>
<proteinExistence type="predicted"/>
<dbReference type="PROSITE" id="PS00092">
    <property type="entry name" value="N6_MTASE"/>
    <property type="match status" value="1"/>
</dbReference>
<dbReference type="OrthoDB" id="61116at2759"/>
<dbReference type="EMBL" id="UYJE01002193">
    <property type="protein sequence ID" value="VDI08479.1"/>
    <property type="molecule type" value="Genomic_DNA"/>
</dbReference>
<name>A0A8B6CSD6_MYTGA</name>
<dbReference type="GO" id="GO:0005634">
    <property type="term" value="C:nucleus"/>
    <property type="evidence" value="ECO:0007669"/>
    <property type="project" value="TreeGrafter"/>
</dbReference>
<protein>
    <submittedName>
        <fullName evidence="1">Uncharacterized protein</fullName>
    </submittedName>
</protein>
<keyword evidence="2" id="KW-1185">Reference proteome</keyword>
<dbReference type="AlphaFoldDB" id="A0A8B6CSD6"/>
<dbReference type="InterPro" id="IPR002052">
    <property type="entry name" value="DNA_methylase_N6_adenine_CS"/>
</dbReference>
<accession>A0A8B6CSD6</accession>
<dbReference type="GO" id="GO:0008168">
    <property type="term" value="F:methyltransferase activity"/>
    <property type="evidence" value="ECO:0007669"/>
    <property type="project" value="InterPro"/>
</dbReference>
<reference evidence="1" key="1">
    <citation type="submission" date="2018-11" db="EMBL/GenBank/DDBJ databases">
        <authorList>
            <person name="Alioto T."/>
            <person name="Alioto T."/>
        </authorList>
    </citation>
    <scope>NUCLEOTIDE SEQUENCE</scope>
</reference>
<dbReference type="PANTHER" id="PTHR12829:SF4">
    <property type="entry name" value="N(6)-ADENINE-SPECIFIC METHYLTRANSFERASE METTL4"/>
    <property type="match status" value="1"/>
</dbReference>